<keyword evidence="6 12" id="KW-0443">Lipid metabolism</keyword>
<keyword evidence="8 12" id="KW-0594">Phospholipid biosynthesis</keyword>
<comment type="similarity">
    <text evidence="12">Belongs to the phosphatidylserine decarboxylase family. PSD-B subfamily. Eukaryotic type I sub-subfamily.</text>
</comment>
<evidence type="ECO:0000256" key="5">
    <source>
        <dbReference type="ARBA" id="ARBA00022989"/>
    </source>
</evidence>
<evidence type="ECO:0000256" key="6">
    <source>
        <dbReference type="ARBA" id="ARBA00023098"/>
    </source>
</evidence>
<feature type="chain" id="PRO_5041758288" description="Phosphatidylserine decarboxylase 1 alpha chain" evidence="12">
    <location>
        <begin position="537"/>
        <end position="574"/>
    </location>
</feature>
<dbReference type="AlphaFoldDB" id="A0AAF0IS34"/>
<feature type="compositionally biased region" description="Low complexity" evidence="13">
    <location>
        <begin position="15"/>
        <end position="27"/>
    </location>
</feature>
<comment type="subunit">
    <text evidence="12">Heterodimer of a large membrane-associated beta subunit and a small pyruvoyl-containing alpha subunit.</text>
</comment>
<accession>A0AAF0IS34</accession>
<feature type="active site" description="Charge relay system; for autoendoproteolytic cleavage activity" evidence="12">
    <location>
        <position position="537"/>
    </location>
</feature>
<comment type="PTM">
    <text evidence="12">Is synthesized initially as an inactive proenzyme. Formation of the active enzyme involves a self-maturation process in which the active site pyruvoyl group is generated from an internal serine residue via an autocatalytic post-translational modification. Two non-identical subunits are generated from the proenzyme in this reaction, and the pyruvate is formed at the N-terminus of the alpha chain, which is derived from the carboxyl end of the proenzyme. The autoendoproteolytic cleavage occurs by a canonical serine protease mechanism, in which the side chain hydroxyl group of the serine supplies its oxygen atom to form the C-terminus of the beta chain, while the remainder of the serine residue undergoes an oxidative deamination to produce ammonia and the pyruvoyl prosthetic group on the alpha chain. During this reaction, the Ser that is part of the protease active site of the proenzyme becomes the pyruvoyl prosthetic group, which constitutes an essential element of the active site of the mature decarboxylase.</text>
</comment>
<feature type="active site" description="Charge relay system; for autoendoproteolytic cleavage activity" evidence="12">
    <location>
        <position position="423"/>
    </location>
</feature>
<evidence type="ECO:0000256" key="2">
    <source>
        <dbReference type="ARBA" id="ARBA00022516"/>
    </source>
</evidence>
<feature type="modified residue" description="Pyruvic acid (Ser); by autocatalysis" evidence="12">
    <location>
        <position position="537"/>
    </location>
</feature>
<comment type="pathway">
    <text evidence="1">Lipid metabolism.</text>
</comment>
<evidence type="ECO:0000256" key="1">
    <source>
        <dbReference type="ARBA" id="ARBA00005189"/>
    </source>
</evidence>
<feature type="compositionally biased region" description="Basic and acidic residues" evidence="13">
    <location>
        <begin position="63"/>
        <end position="78"/>
    </location>
</feature>
<evidence type="ECO:0000256" key="8">
    <source>
        <dbReference type="ARBA" id="ARBA00023209"/>
    </source>
</evidence>
<feature type="topological domain" description="Mitochondrial matrix" evidence="12">
    <location>
        <begin position="1"/>
        <end position="104"/>
    </location>
</feature>
<feature type="active site" description="Schiff-base intermediate with substrate; via pyruvic acid; for decarboxylase activity" evidence="12">
    <location>
        <position position="537"/>
    </location>
</feature>
<keyword evidence="10 12" id="KW-1208">Phospholipid metabolism</keyword>
<dbReference type="GO" id="GO:0005743">
    <property type="term" value="C:mitochondrial inner membrane"/>
    <property type="evidence" value="ECO:0007669"/>
    <property type="project" value="UniProtKB-SubCell"/>
</dbReference>
<comment type="catalytic activity">
    <reaction evidence="12">
        <text>a 1,2-diacyl-sn-glycero-3-phospho-L-serine + H(+) = a 1,2-diacyl-sn-glycero-3-phosphoethanolamine + CO2</text>
        <dbReference type="Rhea" id="RHEA:20828"/>
        <dbReference type="ChEBI" id="CHEBI:15378"/>
        <dbReference type="ChEBI" id="CHEBI:16526"/>
        <dbReference type="ChEBI" id="CHEBI:57262"/>
        <dbReference type="ChEBI" id="CHEBI:64612"/>
        <dbReference type="EC" id="4.1.1.65"/>
    </reaction>
</comment>
<evidence type="ECO:0000256" key="4">
    <source>
        <dbReference type="ARBA" id="ARBA00022793"/>
    </source>
</evidence>
<evidence type="ECO:0000256" key="13">
    <source>
        <dbReference type="SAM" id="MobiDB-lite"/>
    </source>
</evidence>
<gene>
    <name evidence="12 14" type="primary">PSD1</name>
    <name evidence="14" type="ORF">MOBT1_000558</name>
</gene>
<evidence type="ECO:0000256" key="3">
    <source>
        <dbReference type="ARBA" id="ARBA00022692"/>
    </source>
</evidence>
<name>A0AAF0IS34_9BASI</name>
<dbReference type="GO" id="GO:0006646">
    <property type="term" value="P:phosphatidylethanolamine biosynthetic process"/>
    <property type="evidence" value="ECO:0007669"/>
    <property type="project" value="UniProtKB-UniRule"/>
</dbReference>
<keyword evidence="5 12" id="KW-1133">Transmembrane helix</keyword>
<dbReference type="Pfam" id="PF02666">
    <property type="entry name" value="PS_Dcarbxylase"/>
    <property type="match status" value="2"/>
</dbReference>
<dbReference type="InterPro" id="IPR003817">
    <property type="entry name" value="PS_Dcarbxylase"/>
</dbReference>
<dbReference type="InterPro" id="IPR033661">
    <property type="entry name" value="PSD_type1_euk"/>
</dbReference>
<dbReference type="HAMAP" id="MF_03208">
    <property type="entry name" value="PS_decarb_PSD_B_type1_euk"/>
    <property type="match status" value="1"/>
</dbReference>
<dbReference type="GO" id="GO:0004609">
    <property type="term" value="F:phosphatidylserine decarboxylase activity"/>
    <property type="evidence" value="ECO:0007669"/>
    <property type="project" value="UniProtKB-UniRule"/>
</dbReference>
<evidence type="ECO:0000256" key="11">
    <source>
        <dbReference type="ARBA" id="ARBA00023317"/>
    </source>
</evidence>
<dbReference type="EMBL" id="CP119934">
    <property type="protein sequence ID" value="WFD01878.1"/>
    <property type="molecule type" value="Genomic_DNA"/>
</dbReference>
<keyword evidence="12" id="KW-0999">Mitochondrion inner membrane</keyword>
<dbReference type="InterPro" id="IPR033177">
    <property type="entry name" value="PSD-B"/>
</dbReference>
<dbReference type="GO" id="GO:0016540">
    <property type="term" value="P:protein autoprocessing"/>
    <property type="evidence" value="ECO:0007669"/>
    <property type="project" value="UniProtKB-UniRule"/>
</dbReference>
<evidence type="ECO:0000256" key="7">
    <source>
        <dbReference type="ARBA" id="ARBA00023136"/>
    </source>
</evidence>
<dbReference type="Proteomes" id="UP001214603">
    <property type="component" value="Chromosome 1"/>
</dbReference>
<proteinExistence type="inferred from homology"/>
<reference evidence="14" key="1">
    <citation type="submission" date="2023-03" db="EMBL/GenBank/DDBJ databases">
        <title>Mating type loci evolution in Malassezia.</title>
        <authorList>
            <person name="Coelho M.A."/>
        </authorList>
    </citation>
    <scope>NUCLEOTIDE SEQUENCE</scope>
    <source>
        <strain evidence="14">CBS 7876</strain>
    </source>
</reference>
<keyword evidence="12" id="KW-0865">Zymogen</keyword>
<comment type="cofactor">
    <cofactor evidence="12">
        <name>pyruvate</name>
        <dbReference type="ChEBI" id="CHEBI:15361"/>
    </cofactor>
    <text evidence="12">Binds 1 pyruvoyl group covalently per subunit.</text>
</comment>
<keyword evidence="15" id="KW-1185">Reference proteome</keyword>
<evidence type="ECO:0000256" key="12">
    <source>
        <dbReference type="HAMAP-Rule" id="MF_03208"/>
    </source>
</evidence>
<comment type="function">
    <text evidence="12">Catalyzes the formation of phosphatidylethanolamine (PtdEtn) from phosphatidylserine (PtdSer). Plays a central role in phospholipid metabolism and in the interorganelle trafficking of phosphatidylserine.</text>
</comment>
<evidence type="ECO:0000313" key="14">
    <source>
        <dbReference type="EMBL" id="WFD01878.1"/>
    </source>
</evidence>
<keyword evidence="11 12" id="KW-0670">Pyruvate</keyword>
<keyword evidence="3 12" id="KW-0812">Transmembrane</keyword>
<feature type="region of interest" description="Disordered" evidence="13">
    <location>
        <begin position="62"/>
        <end position="85"/>
    </location>
</feature>
<feature type="active site" description="Charge relay system; for autoendoproteolytic cleavage activity" evidence="12">
    <location>
        <position position="234"/>
    </location>
</feature>
<dbReference type="EC" id="4.1.1.65" evidence="12"/>
<dbReference type="PANTHER" id="PTHR10067:SF6">
    <property type="entry name" value="PHOSPHATIDYLSERINE DECARBOXYLASE PROENZYME, MITOCHONDRIAL"/>
    <property type="match status" value="1"/>
</dbReference>
<comment type="subcellular location">
    <molecule>Phosphatidylserine decarboxylase 1 alpha chain</molecule>
    <subcellularLocation>
        <location evidence="12">Mitochondrion inner membrane</location>
        <topology evidence="12">Peripheral membrane protein</topology>
        <orientation evidence="12">Intermembrane side</orientation>
    </subcellularLocation>
    <text evidence="12">Anchored to the mitochondrial inner membrane through its interaction with the integral membrane beta chain.</text>
</comment>
<dbReference type="NCBIfam" id="TIGR00163">
    <property type="entry name" value="PS_decarb"/>
    <property type="match status" value="1"/>
</dbReference>
<evidence type="ECO:0000313" key="15">
    <source>
        <dbReference type="Proteomes" id="UP001214603"/>
    </source>
</evidence>
<keyword evidence="9 12" id="KW-0456">Lyase</keyword>
<evidence type="ECO:0000256" key="10">
    <source>
        <dbReference type="ARBA" id="ARBA00023264"/>
    </source>
</evidence>
<comment type="subcellular location">
    <molecule>Phosphatidylserine decarboxylase 1 beta chain</molecule>
    <subcellularLocation>
        <location evidence="12">Mitochondrion inner membrane</location>
        <topology evidence="12">Single-pass membrane protein</topology>
        <orientation evidence="12">Intermembrane side</orientation>
    </subcellularLocation>
</comment>
<feature type="site" description="Cleavage (non-hydrolytic); by autocatalysis" evidence="12">
    <location>
        <begin position="536"/>
        <end position="537"/>
    </location>
</feature>
<keyword evidence="7 12" id="KW-0472">Membrane</keyword>
<keyword evidence="4 12" id="KW-0210">Decarboxylase</keyword>
<feature type="chain" id="PRO_5041758289" description="Phosphatidylserine decarboxylase 1 beta chain" evidence="12">
    <location>
        <begin position="1"/>
        <end position="536"/>
    </location>
</feature>
<feature type="region of interest" description="Disordered" evidence="13">
    <location>
        <begin position="15"/>
        <end position="48"/>
    </location>
</feature>
<feature type="topological domain" description="Mitochondrial intermembrane" evidence="12">
    <location>
        <begin position="124"/>
        <end position="574"/>
    </location>
</feature>
<keyword evidence="2 12" id="KW-0444">Lipid biosynthesis</keyword>
<keyword evidence="12" id="KW-0496">Mitochondrion</keyword>
<organism evidence="14 15">
    <name type="scientific">Malassezia obtusa</name>
    <dbReference type="NCBI Taxonomy" id="76774"/>
    <lineage>
        <taxon>Eukaryota</taxon>
        <taxon>Fungi</taxon>
        <taxon>Dikarya</taxon>
        <taxon>Basidiomycota</taxon>
        <taxon>Ustilaginomycotina</taxon>
        <taxon>Malasseziomycetes</taxon>
        <taxon>Malasseziales</taxon>
        <taxon>Malasseziaceae</taxon>
        <taxon>Malassezia</taxon>
    </lineage>
</organism>
<sequence length="574" mass="63867">MWVVANALRRASRAAARGLAGAPAAGPEGSGGAARRRGAPPGTRAYARDPAEAERLAGTVAGHRAERARRERLRHESESASGTRRRARSKFSRAWRVWNETPLKWTPLPVLLGAIVLVSVQAHRQWERNQRVAEPMVDATGAPVRTKGPWSLYVLGALPLNSISRTWGWMNSHTLPVWFRPYGFQLYSWVFGCNLDEMLDPDLTHYESLGQFFSRELKPGVRPLADRLVVSPCDGTVLHLGRIEGNRVEQVKGLTYSLDSLLGFNTHALTREDVPLAADTSAERMADEQRFASLNGIDYSLEDLLGDRLKQRKSVRAYLLGWAKGSWRYVRQTAASLQPWTPRRNSSTPAGLDEEVDVGDAGIPTSDTPENLQHYANVAYEMGSEAIPTFMHSQSISPTKLRPGHRLFFCVIYLAPGDYHRFHSPVPWVVEMRRHFRGELYSVSPYVASRLPNLFLLNERVALLGRWRHGFFSMIPIGATNVGSIRINFDRNLRTNVRGSRRLTGTYSEATYNAASRILGGQPLATGEEMGGFLLGSTIVLVFEAPDHFHFDAKPGEKIRMGEALGDVGDAPHT</sequence>
<protein>
    <recommendedName>
        <fullName evidence="12">Phosphatidylserine decarboxylase proenzyme 1, mitochondrial</fullName>
        <ecNumber evidence="12">4.1.1.65</ecNumber>
    </recommendedName>
    <component>
        <recommendedName>
            <fullName evidence="12">Phosphatidylserine decarboxylase 1 beta chain</fullName>
        </recommendedName>
    </component>
    <component>
        <recommendedName>
            <fullName evidence="12">Phosphatidylserine decarboxylase 1 alpha chain</fullName>
        </recommendedName>
    </component>
</protein>
<comment type="pathway">
    <text evidence="12">Phospholipid metabolism; phosphatidylethanolamine biosynthesis; phosphatidylethanolamine from CDP-diacylglycerol: step 2/2.</text>
</comment>
<dbReference type="PANTHER" id="PTHR10067">
    <property type="entry name" value="PHOSPHATIDYLSERINE DECARBOXYLASE"/>
    <property type="match status" value="1"/>
</dbReference>
<evidence type="ECO:0000256" key="9">
    <source>
        <dbReference type="ARBA" id="ARBA00023239"/>
    </source>
</evidence>